<dbReference type="Gene3D" id="2.30.110.10">
    <property type="entry name" value="Electron Transport, Fmn-binding Protein, Chain A"/>
    <property type="match status" value="1"/>
</dbReference>
<name>A0ABM8G0C1_9CELL</name>
<dbReference type="Proteomes" id="UP001321475">
    <property type="component" value="Chromosome"/>
</dbReference>
<dbReference type="InterPro" id="IPR012349">
    <property type="entry name" value="Split_barrel_FMN-bd"/>
</dbReference>
<dbReference type="Pfam" id="PF12900">
    <property type="entry name" value="Pyridox_ox_2"/>
    <property type="match status" value="1"/>
</dbReference>
<keyword evidence="2" id="KW-1185">Reference proteome</keyword>
<sequence length="153" mass="16838">MDGTKAVDSRSTGRHSLAYGESEAGTGFRALTEDESYALVATQEIGRLAVSAAGFVDIFPVNFALDGKAVVLRTAEGSKLLEITINERVAFECDAWDEQTARSVVIKGRARRLDRDEDIEHAATLGLHPWSSTPKTIWIRIEPEHVTGRELLR</sequence>
<evidence type="ECO:0000313" key="2">
    <source>
        <dbReference type="Proteomes" id="UP001321475"/>
    </source>
</evidence>
<protein>
    <submittedName>
        <fullName evidence="1">Pyridoxamine 5'-phosphate oxidase</fullName>
    </submittedName>
</protein>
<proteinExistence type="predicted"/>
<dbReference type="RefSeq" id="WP_286218592.1">
    <property type="nucleotide sequence ID" value="NZ_AP027729.1"/>
</dbReference>
<gene>
    <name evidence="1" type="ORF">GCM10025865_07430</name>
</gene>
<accession>A0ABM8G0C1</accession>
<organism evidence="1 2">
    <name type="scientific">Paraoerskovia sediminicola</name>
    <dbReference type="NCBI Taxonomy" id="1138587"/>
    <lineage>
        <taxon>Bacteria</taxon>
        <taxon>Bacillati</taxon>
        <taxon>Actinomycetota</taxon>
        <taxon>Actinomycetes</taxon>
        <taxon>Micrococcales</taxon>
        <taxon>Cellulomonadaceae</taxon>
        <taxon>Paraoerskovia</taxon>
    </lineage>
</organism>
<evidence type="ECO:0000313" key="1">
    <source>
        <dbReference type="EMBL" id="BDZ41444.1"/>
    </source>
</evidence>
<dbReference type="InterPro" id="IPR024747">
    <property type="entry name" value="Pyridox_Oxase-rel"/>
</dbReference>
<reference evidence="2" key="1">
    <citation type="journal article" date="2019" name="Int. J. Syst. Evol. Microbiol.">
        <title>The Global Catalogue of Microorganisms (GCM) 10K type strain sequencing project: providing services to taxonomists for standard genome sequencing and annotation.</title>
        <authorList>
            <consortium name="The Broad Institute Genomics Platform"/>
            <consortium name="The Broad Institute Genome Sequencing Center for Infectious Disease"/>
            <person name="Wu L."/>
            <person name="Ma J."/>
        </authorList>
    </citation>
    <scope>NUCLEOTIDE SEQUENCE [LARGE SCALE GENOMIC DNA]</scope>
    <source>
        <strain evidence="2">NBRC 108565</strain>
    </source>
</reference>
<dbReference type="SUPFAM" id="SSF50475">
    <property type="entry name" value="FMN-binding split barrel"/>
    <property type="match status" value="1"/>
</dbReference>
<dbReference type="EMBL" id="AP027729">
    <property type="protein sequence ID" value="BDZ41444.1"/>
    <property type="molecule type" value="Genomic_DNA"/>
</dbReference>